<keyword evidence="3" id="KW-0378">Hydrolase</keyword>
<evidence type="ECO:0000256" key="3">
    <source>
        <dbReference type="ARBA" id="ARBA00022801"/>
    </source>
</evidence>
<dbReference type="AlphaFoldDB" id="A0AAV5GUK1"/>
<protein>
    <recommendedName>
        <fullName evidence="2">triacylglycerol lipase</fullName>
        <ecNumber evidence="2">3.1.1.3</ecNumber>
    </recommendedName>
</protein>
<evidence type="ECO:0000313" key="8">
    <source>
        <dbReference type="Proteomes" id="UP001342314"/>
    </source>
</evidence>
<dbReference type="InterPro" id="IPR029058">
    <property type="entry name" value="AB_hydrolase_fold"/>
</dbReference>
<evidence type="ECO:0000313" key="7">
    <source>
        <dbReference type="EMBL" id="GJN92273.1"/>
    </source>
</evidence>
<dbReference type="PANTHER" id="PTHR34853:SF1">
    <property type="entry name" value="LIPASE 5"/>
    <property type="match status" value="1"/>
</dbReference>
<evidence type="ECO:0000256" key="2">
    <source>
        <dbReference type="ARBA" id="ARBA00013279"/>
    </source>
</evidence>
<proteinExistence type="predicted"/>
<evidence type="ECO:0000256" key="1">
    <source>
        <dbReference type="ARBA" id="ARBA00001024"/>
    </source>
</evidence>
<evidence type="ECO:0000256" key="6">
    <source>
        <dbReference type="SAM" id="SignalP"/>
    </source>
</evidence>
<feature type="chain" id="PRO_5043674801" description="triacylglycerol lipase" evidence="6">
    <location>
        <begin position="20"/>
        <end position="456"/>
    </location>
</feature>
<dbReference type="EC" id="3.1.1.3" evidence="2"/>
<keyword evidence="6" id="KW-0732">Signal</keyword>
<keyword evidence="4" id="KW-0442">Lipid degradation</keyword>
<dbReference type="GO" id="GO:0004806">
    <property type="term" value="F:triacylglycerol lipase activity"/>
    <property type="evidence" value="ECO:0007669"/>
    <property type="project" value="UniProtKB-EC"/>
</dbReference>
<accession>A0AAV5GUK1</accession>
<comment type="caution">
    <text evidence="7">The sequence shown here is derived from an EMBL/GenBank/DDBJ whole genome shotgun (WGS) entry which is preliminary data.</text>
</comment>
<keyword evidence="5" id="KW-0443">Lipid metabolism</keyword>
<dbReference type="EMBL" id="BQKY01000010">
    <property type="protein sequence ID" value="GJN92273.1"/>
    <property type="molecule type" value="Genomic_DNA"/>
</dbReference>
<gene>
    <name evidence="7" type="ORF">Rhopal_005303-T1</name>
</gene>
<dbReference type="PANTHER" id="PTHR34853">
    <property type="match status" value="1"/>
</dbReference>
<feature type="signal peptide" evidence="6">
    <location>
        <begin position="1"/>
        <end position="19"/>
    </location>
</feature>
<keyword evidence="8" id="KW-1185">Reference proteome</keyword>
<dbReference type="Gene3D" id="1.10.260.130">
    <property type="match status" value="1"/>
</dbReference>
<dbReference type="Pfam" id="PF03583">
    <property type="entry name" value="LIP"/>
    <property type="match status" value="1"/>
</dbReference>
<dbReference type="GO" id="GO:0016042">
    <property type="term" value="P:lipid catabolic process"/>
    <property type="evidence" value="ECO:0007669"/>
    <property type="project" value="UniProtKB-KW"/>
</dbReference>
<dbReference type="Proteomes" id="UP001342314">
    <property type="component" value="Unassembled WGS sequence"/>
</dbReference>
<comment type="catalytic activity">
    <reaction evidence="1">
        <text>a triacylglycerol + H2O = a diacylglycerol + a fatty acid + H(+)</text>
        <dbReference type="Rhea" id="RHEA:12044"/>
        <dbReference type="ChEBI" id="CHEBI:15377"/>
        <dbReference type="ChEBI" id="CHEBI:15378"/>
        <dbReference type="ChEBI" id="CHEBI:17855"/>
        <dbReference type="ChEBI" id="CHEBI:18035"/>
        <dbReference type="ChEBI" id="CHEBI:28868"/>
        <dbReference type="EC" id="3.1.1.3"/>
    </reaction>
</comment>
<dbReference type="SUPFAM" id="SSF53474">
    <property type="entry name" value="alpha/beta-Hydrolases"/>
    <property type="match status" value="1"/>
</dbReference>
<evidence type="ECO:0000256" key="4">
    <source>
        <dbReference type="ARBA" id="ARBA00022963"/>
    </source>
</evidence>
<name>A0AAV5GUK1_9BASI</name>
<organism evidence="7 8">
    <name type="scientific">Rhodotorula paludigena</name>
    <dbReference type="NCBI Taxonomy" id="86838"/>
    <lineage>
        <taxon>Eukaryota</taxon>
        <taxon>Fungi</taxon>
        <taxon>Dikarya</taxon>
        <taxon>Basidiomycota</taxon>
        <taxon>Pucciniomycotina</taxon>
        <taxon>Microbotryomycetes</taxon>
        <taxon>Sporidiobolales</taxon>
        <taxon>Sporidiobolaceae</taxon>
        <taxon>Rhodotorula</taxon>
    </lineage>
</organism>
<evidence type="ECO:0000256" key="5">
    <source>
        <dbReference type="ARBA" id="ARBA00023098"/>
    </source>
</evidence>
<sequence length="456" mass="47602">MRTAAAFVATALAASSVLALPILQLRALGPDGPLVPSNDSFYEPSSEGWQELDNGAIIFDFNARSVYQVLYKTTSATNESDATAATLFSPAEPVSPPKILLFLAPIDSASPDCQVTYALENGGGSNATDFLQTSVSLDITWALSKGYYVAVPDHEGSKAAFISGVTEALAGLDGLRALLNHNETLPSADNYTAVISGYSGGGHASAWASQFLSSYGQDLNVVAAAYGGVPVDLTSTLDLLSNTSGAYLAVGALTGLANAYPELDEFYQQALNPNGTETIELARTTCNSGLEAPLANVSVYSLFKDGEAVLQEPTMRKYIAAGRLGQPINDTSLTPVANDGLVSIPAFQYHSVTDETVAYAPVPAYYQGQCARGAKIHFSASPGLAHAVAFFAYAGDAFTFLDNALNGNITQTNCTDSLGIEKLPGSPEYIEALGQDAWSIVEMILNATGIALPGSS</sequence>
<dbReference type="Gene3D" id="3.40.50.1820">
    <property type="entry name" value="alpha/beta hydrolase"/>
    <property type="match status" value="1"/>
</dbReference>
<dbReference type="InterPro" id="IPR005152">
    <property type="entry name" value="Lipase_secreted"/>
</dbReference>
<reference evidence="7 8" key="1">
    <citation type="submission" date="2021-12" db="EMBL/GenBank/DDBJ databases">
        <title>High titer production of polyol ester of fatty acids by Rhodotorula paludigena BS15 towards product separation-free biomass refinery.</title>
        <authorList>
            <person name="Mano J."/>
            <person name="Ono H."/>
            <person name="Tanaka T."/>
            <person name="Naito K."/>
            <person name="Sushida H."/>
            <person name="Ike M."/>
            <person name="Tokuyasu K."/>
            <person name="Kitaoka M."/>
        </authorList>
    </citation>
    <scope>NUCLEOTIDE SEQUENCE [LARGE SCALE GENOMIC DNA]</scope>
    <source>
        <strain evidence="7 8">BS15</strain>
    </source>
</reference>